<evidence type="ECO:0000256" key="2">
    <source>
        <dbReference type="SAM" id="Phobius"/>
    </source>
</evidence>
<feature type="region of interest" description="Disordered" evidence="1">
    <location>
        <begin position="1"/>
        <end position="23"/>
    </location>
</feature>
<keyword evidence="4" id="KW-1185">Reference proteome</keyword>
<comment type="caution">
    <text evidence="3">The sequence shown here is derived from an EMBL/GenBank/DDBJ whole genome shotgun (WGS) entry which is preliminary data.</text>
</comment>
<keyword evidence="2" id="KW-1133">Transmembrane helix</keyword>
<dbReference type="EMBL" id="PVTG01000010">
    <property type="protein sequence ID" value="PRY48141.1"/>
    <property type="molecule type" value="Genomic_DNA"/>
</dbReference>
<keyword evidence="2" id="KW-0812">Transmembrane</keyword>
<sequence>MTRLSFVQDPVLPGEQPSTSTDARDRFIQTQILILTGPDIHDTVADALGLGDEFTLTAQQVGATDVVELQVQSDTEISARDASTAVIEQYDQQRSASVTARVDALLAGIEAEIADLQGALNAEGDSALATATGTEYSRLLASRSQLVLLRSGDQEFTQVVGAPRASAVGGAGTVVQATLIGLLLGAVVGIALALILQRVRTE</sequence>
<accession>A0A2T0TR74</accession>
<organism evidence="3 4">
    <name type="scientific">Geodermatophilus tzadiensis</name>
    <dbReference type="NCBI Taxonomy" id="1137988"/>
    <lineage>
        <taxon>Bacteria</taxon>
        <taxon>Bacillati</taxon>
        <taxon>Actinomycetota</taxon>
        <taxon>Actinomycetes</taxon>
        <taxon>Geodermatophilales</taxon>
        <taxon>Geodermatophilaceae</taxon>
        <taxon>Geodermatophilus</taxon>
    </lineage>
</organism>
<dbReference type="AlphaFoldDB" id="A0A2T0TR74"/>
<evidence type="ECO:0000313" key="3">
    <source>
        <dbReference type="EMBL" id="PRY48141.1"/>
    </source>
</evidence>
<name>A0A2T0TR74_9ACTN</name>
<evidence type="ECO:0000256" key="1">
    <source>
        <dbReference type="SAM" id="MobiDB-lite"/>
    </source>
</evidence>
<proteinExistence type="predicted"/>
<dbReference type="Proteomes" id="UP000239210">
    <property type="component" value="Unassembled WGS sequence"/>
</dbReference>
<feature type="transmembrane region" description="Helical" evidence="2">
    <location>
        <begin position="174"/>
        <end position="196"/>
    </location>
</feature>
<keyword evidence="2" id="KW-0472">Membrane</keyword>
<gene>
    <name evidence="3" type="ORF">LY71_11027</name>
</gene>
<evidence type="ECO:0000313" key="4">
    <source>
        <dbReference type="Proteomes" id="UP000239210"/>
    </source>
</evidence>
<reference evidence="3 4" key="1">
    <citation type="submission" date="2018-03" db="EMBL/GenBank/DDBJ databases">
        <title>Genomic Encyclopedia of Archaeal and Bacterial Type Strains, Phase II (KMG-II): from individual species to whole genera.</title>
        <authorList>
            <person name="Goeker M."/>
        </authorList>
    </citation>
    <scope>NUCLEOTIDE SEQUENCE [LARGE SCALE GENOMIC DNA]</scope>
    <source>
        <strain evidence="3 4">DSM 45416</strain>
    </source>
</reference>
<dbReference type="OrthoDB" id="9837125at2"/>
<protein>
    <submittedName>
        <fullName evidence="3">Uncharacterized protein</fullName>
    </submittedName>
</protein>